<reference evidence="1" key="1">
    <citation type="journal article" date="2020" name="Stud. Mycol.">
        <title>101 Dothideomycetes genomes: a test case for predicting lifestyles and emergence of pathogens.</title>
        <authorList>
            <person name="Haridas S."/>
            <person name="Albert R."/>
            <person name="Binder M."/>
            <person name="Bloem J."/>
            <person name="Labutti K."/>
            <person name="Salamov A."/>
            <person name="Andreopoulos B."/>
            <person name="Baker S."/>
            <person name="Barry K."/>
            <person name="Bills G."/>
            <person name="Bluhm B."/>
            <person name="Cannon C."/>
            <person name="Castanera R."/>
            <person name="Culley D."/>
            <person name="Daum C."/>
            <person name="Ezra D."/>
            <person name="Gonzalez J."/>
            <person name="Henrissat B."/>
            <person name="Kuo A."/>
            <person name="Liang C."/>
            <person name="Lipzen A."/>
            <person name="Lutzoni F."/>
            <person name="Magnuson J."/>
            <person name="Mondo S."/>
            <person name="Nolan M."/>
            <person name="Ohm R."/>
            <person name="Pangilinan J."/>
            <person name="Park H.-J."/>
            <person name="Ramirez L."/>
            <person name="Alfaro M."/>
            <person name="Sun H."/>
            <person name="Tritt A."/>
            <person name="Yoshinaga Y."/>
            <person name="Zwiers L.-H."/>
            <person name="Turgeon B."/>
            <person name="Goodwin S."/>
            <person name="Spatafora J."/>
            <person name="Crous P."/>
            <person name="Grigoriev I."/>
        </authorList>
    </citation>
    <scope>NUCLEOTIDE SEQUENCE</scope>
    <source>
        <strain evidence="1">CBS 473.64</strain>
    </source>
</reference>
<dbReference type="EMBL" id="MU006780">
    <property type="protein sequence ID" value="KAF2643586.1"/>
    <property type="molecule type" value="Genomic_DNA"/>
</dbReference>
<evidence type="ECO:0000313" key="1">
    <source>
        <dbReference type="EMBL" id="KAF2643586.1"/>
    </source>
</evidence>
<accession>A0A6A6S6V4</accession>
<sequence>MILSKSYGLASFLKEIKELKLSFGGGKFADPWYLKRRRTGVDAVDSWKSTCVGGKLVDWILTFAWFHGHLQHIEKIQLEGVQDWVEEKWSQVFARKHPNQAFIGSHADVWNAAHVGLSQSELTGNQWNAQDFYPPRCECDVPCSELAKLVIKRGCVAGNW</sequence>
<dbReference type="Proteomes" id="UP000799753">
    <property type="component" value="Unassembled WGS sequence"/>
</dbReference>
<evidence type="ECO:0000313" key="2">
    <source>
        <dbReference type="Proteomes" id="UP000799753"/>
    </source>
</evidence>
<keyword evidence="2" id="KW-1185">Reference proteome</keyword>
<dbReference type="OrthoDB" id="3797798at2759"/>
<dbReference type="AlphaFoldDB" id="A0A6A6S6V4"/>
<proteinExistence type="predicted"/>
<name>A0A6A6S6V4_9PLEO</name>
<organism evidence="1 2">
    <name type="scientific">Massarina eburnea CBS 473.64</name>
    <dbReference type="NCBI Taxonomy" id="1395130"/>
    <lineage>
        <taxon>Eukaryota</taxon>
        <taxon>Fungi</taxon>
        <taxon>Dikarya</taxon>
        <taxon>Ascomycota</taxon>
        <taxon>Pezizomycotina</taxon>
        <taxon>Dothideomycetes</taxon>
        <taxon>Pleosporomycetidae</taxon>
        <taxon>Pleosporales</taxon>
        <taxon>Massarineae</taxon>
        <taxon>Massarinaceae</taxon>
        <taxon>Massarina</taxon>
    </lineage>
</organism>
<gene>
    <name evidence="1" type="ORF">P280DRAFT_256386</name>
</gene>
<protein>
    <submittedName>
        <fullName evidence="1">Uncharacterized protein</fullName>
    </submittedName>
</protein>